<protein>
    <submittedName>
        <fullName evidence="1">Uncharacterized protein</fullName>
    </submittedName>
</protein>
<sequence>MPSDSIIPSGRRLKPIDPTKALHEILDSVRQLGYMEQHARSLIDQFDDKIELTYHNAPASRKTYKLCRSERRDPRVPERLLEKQIWLQWNHASTVERGRSFYGEECEFIQTYQMPLQQKLSDNGWGRIDLVGVSSRWMPVVIELKQAKGNDTLLRMFCEGLAYACALRRAWDGGSFKAEWKAAMDRYGITLVDGETIHEIPVILLAPAEFWDRKVGKPGVRSREKVPDGAWQPFLELIKLSKSKGYPIHFVSLDIIIGSGLAVKIPGVT</sequence>
<gene>
    <name evidence="1" type="ORF">ElP_55130</name>
</gene>
<reference evidence="1 2" key="1">
    <citation type="submission" date="2019-02" db="EMBL/GenBank/DDBJ databases">
        <title>Deep-cultivation of Planctomycetes and their phenomic and genomic characterization uncovers novel biology.</title>
        <authorList>
            <person name="Wiegand S."/>
            <person name="Jogler M."/>
            <person name="Boedeker C."/>
            <person name="Pinto D."/>
            <person name="Vollmers J."/>
            <person name="Rivas-Marin E."/>
            <person name="Kohn T."/>
            <person name="Peeters S.H."/>
            <person name="Heuer A."/>
            <person name="Rast P."/>
            <person name="Oberbeckmann S."/>
            <person name="Bunk B."/>
            <person name="Jeske O."/>
            <person name="Meyerdierks A."/>
            <person name="Storesund J.E."/>
            <person name="Kallscheuer N."/>
            <person name="Luecker S."/>
            <person name="Lage O.M."/>
            <person name="Pohl T."/>
            <person name="Merkel B.J."/>
            <person name="Hornburger P."/>
            <person name="Mueller R.-W."/>
            <person name="Bruemmer F."/>
            <person name="Labrenz M."/>
            <person name="Spormann A.M."/>
            <person name="Op den Camp H."/>
            <person name="Overmann J."/>
            <person name="Amann R."/>
            <person name="Jetten M.S.M."/>
            <person name="Mascher T."/>
            <person name="Medema M.H."/>
            <person name="Devos D.P."/>
            <person name="Kaster A.-K."/>
            <person name="Ovreas L."/>
            <person name="Rohde M."/>
            <person name="Galperin M.Y."/>
            <person name="Jogler C."/>
        </authorList>
    </citation>
    <scope>NUCLEOTIDE SEQUENCE [LARGE SCALE GENOMIC DNA]</scope>
    <source>
        <strain evidence="1 2">ElP</strain>
    </source>
</reference>
<evidence type="ECO:0000313" key="2">
    <source>
        <dbReference type="Proteomes" id="UP000317835"/>
    </source>
</evidence>
<dbReference type="EMBL" id="CP036426">
    <property type="protein sequence ID" value="QDV37573.1"/>
    <property type="molecule type" value="Genomic_DNA"/>
</dbReference>
<dbReference type="KEGG" id="tpla:ElP_55130"/>
<dbReference type="Proteomes" id="UP000317835">
    <property type="component" value="Chromosome"/>
</dbReference>
<evidence type="ECO:0000313" key="1">
    <source>
        <dbReference type="EMBL" id="QDV37573.1"/>
    </source>
</evidence>
<accession>A0A518H9Q3</accession>
<name>A0A518H9Q3_9BACT</name>
<proteinExistence type="predicted"/>
<organism evidence="1 2">
    <name type="scientific">Tautonia plasticadhaerens</name>
    <dbReference type="NCBI Taxonomy" id="2527974"/>
    <lineage>
        <taxon>Bacteria</taxon>
        <taxon>Pseudomonadati</taxon>
        <taxon>Planctomycetota</taxon>
        <taxon>Planctomycetia</taxon>
        <taxon>Isosphaerales</taxon>
        <taxon>Isosphaeraceae</taxon>
        <taxon>Tautonia</taxon>
    </lineage>
</organism>
<dbReference type="AlphaFoldDB" id="A0A518H9Q3"/>
<keyword evidence="2" id="KW-1185">Reference proteome</keyword>